<dbReference type="EMBL" id="QJKJ01000547">
    <property type="protein sequence ID" value="RDY11970.1"/>
    <property type="molecule type" value="Genomic_DNA"/>
</dbReference>
<name>A0A371IAC9_MUCPR</name>
<gene>
    <name evidence="2" type="ORF">CR513_03295</name>
</gene>
<dbReference type="Proteomes" id="UP000257109">
    <property type="component" value="Unassembled WGS sequence"/>
</dbReference>
<sequence length="126" mass="14394">MTAKTKIDVHVETLSMEFGDTLVQFNIFEAMKHPVEDTSLGIDLIDELVEEHKQANTSSTKFIQVAGNTDILDFLGSVFEQPDYDEPWEVHDAKVETRRRPKAHRSQEPTPMQLKKIGSRPESKLK</sequence>
<organism evidence="2 3">
    <name type="scientific">Mucuna pruriens</name>
    <name type="common">Velvet bean</name>
    <name type="synonym">Dolichos pruriens</name>
    <dbReference type="NCBI Taxonomy" id="157652"/>
    <lineage>
        <taxon>Eukaryota</taxon>
        <taxon>Viridiplantae</taxon>
        <taxon>Streptophyta</taxon>
        <taxon>Embryophyta</taxon>
        <taxon>Tracheophyta</taxon>
        <taxon>Spermatophyta</taxon>
        <taxon>Magnoliopsida</taxon>
        <taxon>eudicotyledons</taxon>
        <taxon>Gunneridae</taxon>
        <taxon>Pentapetalae</taxon>
        <taxon>rosids</taxon>
        <taxon>fabids</taxon>
        <taxon>Fabales</taxon>
        <taxon>Fabaceae</taxon>
        <taxon>Papilionoideae</taxon>
        <taxon>50 kb inversion clade</taxon>
        <taxon>NPAAA clade</taxon>
        <taxon>indigoferoid/millettioid clade</taxon>
        <taxon>Phaseoleae</taxon>
        <taxon>Mucuna</taxon>
    </lineage>
</organism>
<accession>A0A371IAC9</accession>
<feature type="non-terminal residue" evidence="2">
    <location>
        <position position="1"/>
    </location>
</feature>
<evidence type="ECO:0000256" key="1">
    <source>
        <dbReference type="SAM" id="MobiDB-lite"/>
    </source>
</evidence>
<evidence type="ECO:0000313" key="3">
    <source>
        <dbReference type="Proteomes" id="UP000257109"/>
    </source>
</evidence>
<evidence type="ECO:0000313" key="2">
    <source>
        <dbReference type="EMBL" id="RDY11970.1"/>
    </source>
</evidence>
<proteinExistence type="predicted"/>
<dbReference type="AlphaFoldDB" id="A0A371IAC9"/>
<keyword evidence="3" id="KW-1185">Reference proteome</keyword>
<dbReference type="OrthoDB" id="1744168at2759"/>
<protein>
    <submittedName>
        <fullName evidence="2">Uncharacterized protein</fullName>
    </submittedName>
</protein>
<feature type="region of interest" description="Disordered" evidence="1">
    <location>
        <begin position="90"/>
        <end position="126"/>
    </location>
</feature>
<reference evidence="2" key="1">
    <citation type="submission" date="2018-05" db="EMBL/GenBank/DDBJ databases">
        <title>Draft genome of Mucuna pruriens seed.</title>
        <authorList>
            <person name="Nnadi N.E."/>
            <person name="Vos R."/>
            <person name="Hasami M.H."/>
            <person name="Devisetty U.K."/>
            <person name="Aguiy J.C."/>
        </authorList>
    </citation>
    <scope>NUCLEOTIDE SEQUENCE [LARGE SCALE GENOMIC DNA]</scope>
    <source>
        <strain evidence="2">JCA_2017</strain>
    </source>
</reference>
<comment type="caution">
    <text evidence="2">The sequence shown here is derived from an EMBL/GenBank/DDBJ whole genome shotgun (WGS) entry which is preliminary data.</text>
</comment>